<keyword evidence="4 6" id="KW-0472">Membrane</keyword>
<feature type="region of interest" description="Disordered" evidence="5">
    <location>
        <begin position="361"/>
        <end position="393"/>
    </location>
</feature>
<evidence type="ECO:0000256" key="5">
    <source>
        <dbReference type="SAM" id="MobiDB-lite"/>
    </source>
</evidence>
<dbReference type="Proteomes" id="UP000762676">
    <property type="component" value="Unassembled WGS sequence"/>
</dbReference>
<dbReference type="EMBL" id="BMAT01004681">
    <property type="protein sequence ID" value="GFR78056.1"/>
    <property type="molecule type" value="Genomic_DNA"/>
</dbReference>
<dbReference type="PANTHER" id="PTHR24064">
    <property type="entry name" value="SOLUTE CARRIER FAMILY 22 MEMBER"/>
    <property type="match status" value="1"/>
</dbReference>
<feature type="transmembrane region" description="Helical" evidence="6">
    <location>
        <begin position="205"/>
        <end position="226"/>
    </location>
</feature>
<feature type="transmembrane region" description="Helical" evidence="6">
    <location>
        <begin position="262"/>
        <end position="285"/>
    </location>
</feature>
<evidence type="ECO:0000256" key="6">
    <source>
        <dbReference type="SAM" id="Phobius"/>
    </source>
</evidence>
<gene>
    <name evidence="7" type="ORF">ElyMa_002252100</name>
</gene>
<feature type="transmembrane region" description="Helical" evidence="6">
    <location>
        <begin position="12"/>
        <end position="34"/>
    </location>
</feature>
<comment type="caution">
    <text evidence="7">The sequence shown here is derived from an EMBL/GenBank/DDBJ whole genome shotgun (WGS) entry which is preliminary data.</text>
</comment>
<evidence type="ECO:0000256" key="4">
    <source>
        <dbReference type="ARBA" id="ARBA00023136"/>
    </source>
</evidence>
<feature type="transmembrane region" description="Helical" evidence="6">
    <location>
        <begin position="238"/>
        <end position="256"/>
    </location>
</feature>
<feature type="transmembrane region" description="Helical" evidence="6">
    <location>
        <begin position="41"/>
        <end position="60"/>
    </location>
</feature>
<feature type="compositionally biased region" description="Basic and acidic residues" evidence="5">
    <location>
        <begin position="370"/>
        <end position="386"/>
    </location>
</feature>
<sequence length="393" mass="43478">LELVGPAWRTAMGMGAEFAWVAGEFLVLPLAYFLNEWRPMYLALGVASLFAILAISATSIRGELKVFLKVIGHDNDDDDSDDGDDGGDNDDGHGDDDVMMKMMMKMMMVMMIFTPESPRWLLDKGKTRKARTVIEKIAASNNKTLPKDALTSDTGEEGPSVTVWEMFQYRRLVLRTCIIFYNWFCVNLLYYGLSLNLDNLPGNPYINFLISCTVELVAYVITFFILDRVGRKRVHTAAMFVGGVACLAVIVPVAYLSSEYTWVVTALAMVGKTAAAICYATLYIMTTELFPTVVRNSGLACCSIFESTASMSAPYIADLGKLVRGRLSQALPMLVFGSCALVAGLVSTQLPETLGRELPETVEDALNYDRSTEPTEKKEKPEDRSNDLQLTKM</sequence>
<evidence type="ECO:0000256" key="1">
    <source>
        <dbReference type="ARBA" id="ARBA00004141"/>
    </source>
</evidence>
<dbReference type="SUPFAM" id="SSF103473">
    <property type="entry name" value="MFS general substrate transporter"/>
    <property type="match status" value="1"/>
</dbReference>
<feature type="transmembrane region" description="Helical" evidence="6">
    <location>
        <begin position="102"/>
        <end position="122"/>
    </location>
</feature>
<name>A0AAV4FYM7_9GAST</name>
<evidence type="ECO:0000313" key="8">
    <source>
        <dbReference type="Proteomes" id="UP000762676"/>
    </source>
</evidence>
<reference evidence="7 8" key="1">
    <citation type="journal article" date="2021" name="Elife">
        <title>Chloroplast acquisition without the gene transfer in kleptoplastic sea slugs, Plakobranchus ocellatus.</title>
        <authorList>
            <person name="Maeda T."/>
            <person name="Takahashi S."/>
            <person name="Yoshida T."/>
            <person name="Shimamura S."/>
            <person name="Takaki Y."/>
            <person name="Nagai Y."/>
            <person name="Toyoda A."/>
            <person name="Suzuki Y."/>
            <person name="Arimoto A."/>
            <person name="Ishii H."/>
            <person name="Satoh N."/>
            <person name="Nishiyama T."/>
            <person name="Hasebe M."/>
            <person name="Maruyama T."/>
            <person name="Minagawa J."/>
            <person name="Obokata J."/>
            <person name="Shigenobu S."/>
        </authorList>
    </citation>
    <scope>NUCLEOTIDE SEQUENCE [LARGE SCALE GENOMIC DNA]</scope>
</reference>
<comment type="subcellular location">
    <subcellularLocation>
        <location evidence="1">Membrane</location>
        <topology evidence="1">Multi-pass membrane protein</topology>
    </subcellularLocation>
</comment>
<dbReference type="AlphaFoldDB" id="A0AAV4FYM7"/>
<proteinExistence type="predicted"/>
<accession>A0AAV4FYM7</accession>
<dbReference type="Gene3D" id="1.20.1250.20">
    <property type="entry name" value="MFS general substrate transporter like domains"/>
    <property type="match status" value="1"/>
</dbReference>
<evidence type="ECO:0000313" key="7">
    <source>
        <dbReference type="EMBL" id="GFR78056.1"/>
    </source>
</evidence>
<dbReference type="GO" id="GO:0022857">
    <property type="term" value="F:transmembrane transporter activity"/>
    <property type="evidence" value="ECO:0007669"/>
    <property type="project" value="InterPro"/>
</dbReference>
<organism evidence="7 8">
    <name type="scientific">Elysia marginata</name>
    <dbReference type="NCBI Taxonomy" id="1093978"/>
    <lineage>
        <taxon>Eukaryota</taxon>
        <taxon>Metazoa</taxon>
        <taxon>Spiralia</taxon>
        <taxon>Lophotrochozoa</taxon>
        <taxon>Mollusca</taxon>
        <taxon>Gastropoda</taxon>
        <taxon>Heterobranchia</taxon>
        <taxon>Euthyneura</taxon>
        <taxon>Panpulmonata</taxon>
        <taxon>Sacoglossa</taxon>
        <taxon>Placobranchoidea</taxon>
        <taxon>Plakobranchidae</taxon>
        <taxon>Elysia</taxon>
    </lineage>
</organism>
<dbReference type="InterPro" id="IPR005828">
    <property type="entry name" value="MFS_sugar_transport-like"/>
</dbReference>
<keyword evidence="2 6" id="KW-0812">Transmembrane</keyword>
<feature type="transmembrane region" description="Helical" evidence="6">
    <location>
        <begin position="172"/>
        <end position="193"/>
    </location>
</feature>
<keyword evidence="3 6" id="KW-1133">Transmembrane helix</keyword>
<dbReference type="InterPro" id="IPR036259">
    <property type="entry name" value="MFS_trans_sf"/>
</dbReference>
<dbReference type="GO" id="GO:0016020">
    <property type="term" value="C:membrane"/>
    <property type="evidence" value="ECO:0007669"/>
    <property type="project" value="UniProtKB-SubCell"/>
</dbReference>
<dbReference type="Pfam" id="PF00083">
    <property type="entry name" value="Sugar_tr"/>
    <property type="match status" value="1"/>
</dbReference>
<feature type="non-terminal residue" evidence="7">
    <location>
        <position position="1"/>
    </location>
</feature>
<keyword evidence="8" id="KW-1185">Reference proteome</keyword>
<evidence type="ECO:0000256" key="3">
    <source>
        <dbReference type="ARBA" id="ARBA00022989"/>
    </source>
</evidence>
<evidence type="ECO:0000256" key="2">
    <source>
        <dbReference type="ARBA" id="ARBA00022692"/>
    </source>
</evidence>
<protein>
    <submittedName>
        <fullName evidence="7">Organic cation transporter protein</fullName>
    </submittedName>
</protein>